<sequence length="613" mass="66932">MKLLKKLVITVLIITGSLGIALYFLLQTHWGASAISNLIAENSRWRLTFDRMDHRWSSPSHLIFENVSIGRSGEPAALVAKKVDIGLSRRQIAEPRRVDSILLENGALNLAFAPLPLRADTLRLKGVSVTNPGQGIAVSARQVTGGIRPWQPDAEHILGRRAQFQFSAEELTLNGINARNALVQGSVSNGEINLQTIGADLARGTLTGRALRDAQGRWRVKNLRLNDIRLQSDKPLAEWLSPVSQLAELTLERMEIVDARLEGPGWALSDLSLSLRNLTLEKGRWSSQDGTLSLNAGEVIWGNQQFSNPVLDANLSAQGVTLRQFSSHWQKGMVRASGQWLRDTHTLALTDLALAGLEYTLPENWKAVWLAPLPGWLSEVTVQNLSASRNLLIDIDPTFPFQITSLDASGQRLRLAHNRQWGLWDGKLDLTAAAATFNRNDVRRPSLKLSAMPEHINISELSAFAGEGMLEATGSIGQQFQRPFTLNVSARNVPLDLLNNWGWPPLMLKGNGALRMNIKGSLQAGQPLRPTISGQLHAVDGQGNTAQQTMEAGILRGGEALTQPQQPNKEDSAAAQNQPAAQDSSASRDEAREAPANATTGQPEHQAFDAGFI</sequence>
<feature type="compositionally biased region" description="Polar residues" evidence="1">
    <location>
        <begin position="574"/>
        <end position="585"/>
    </location>
</feature>
<dbReference type="RefSeq" id="WP_238712346.1">
    <property type="nucleotide sequence ID" value="NZ_JAEPBH010000005.1"/>
</dbReference>
<protein>
    <submittedName>
        <fullName evidence="3">AsmA family protein</fullName>
    </submittedName>
</protein>
<keyword evidence="2" id="KW-0812">Transmembrane</keyword>
<evidence type="ECO:0000256" key="2">
    <source>
        <dbReference type="SAM" id="Phobius"/>
    </source>
</evidence>
<dbReference type="Proteomes" id="UP000659047">
    <property type="component" value="Unassembled WGS sequence"/>
</dbReference>
<feature type="transmembrane region" description="Helical" evidence="2">
    <location>
        <begin position="7"/>
        <end position="26"/>
    </location>
</feature>
<keyword evidence="2" id="KW-1133">Transmembrane helix</keyword>
<feature type="region of interest" description="Disordered" evidence="1">
    <location>
        <begin position="561"/>
        <end position="613"/>
    </location>
</feature>
<dbReference type="AlphaFoldDB" id="A0A8K0XVU9"/>
<dbReference type="EMBL" id="JAEPBH010000005">
    <property type="protein sequence ID" value="MBK4714346.1"/>
    <property type="molecule type" value="Genomic_DNA"/>
</dbReference>
<accession>A0A8K0XVU9</accession>
<evidence type="ECO:0000313" key="3">
    <source>
        <dbReference type="EMBL" id="MBK4714346.1"/>
    </source>
</evidence>
<keyword evidence="2" id="KW-0472">Membrane</keyword>
<gene>
    <name evidence="3" type="ORF">JJB97_03130</name>
</gene>
<evidence type="ECO:0000256" key="1">
    <source>
        <dbReference type="SAM" id="MobiDB-lite"/>
    </source>
</evidence>
<comment type="caution">
    <text evidence="3">The sequence shown here is derived from an EMBL/GenBank/DDBJ whole genome shotgun (WGS) entry which is preliminary data.</text>
</comment>
<proteinExistence type="predicted"/>
<evidence type="ECO:0000313" key="4">
    <source>
        <dbReference type="Proteomes" id="UP000659047"/>
    </source>
</evidence>
<organism evidence="3 4">
    <name type="scientific">Tenebrionibacter intestinalis</name>
    <dbReference type="NCBI Taxonomy" id="2799638"/>
    <lineage>
        <taxon>Bacteria</taxon>
        <taxon>Pseudomonadati</taxon>
        <taxon>Pseudomonadota</taxon>
        <taxon>Gammaproteobacteria</taxon>
        <taxon>Enterobacterales</taxon>
        <taxon>Enterobacteriaceae</taxon>
        <taxon>Tenebrionibacter/Tenebrionicola group</taxon>
        <taxon>Tenebrionibacter</taxon>
    </lineage>
</organism>
<reference evidence="3" key="1">
    <citation type="submission" date="2021-01" db="EMBL/GenBank/DDBJ databases">
        <title>Intestinitalea alba gen. nov., sp. nov., a novel genus of the family Enterobacteriaceae, isolated from the gut of the plastic-eating mealworm Tenebrio molitor L.</title>
        <authorList>
            <person name="Yang Y."/>
        </authorList>
    </citation>
    <scope>NUCLEOTIDE SEQUENCE</scope>
    <source>
        <strain evidence="3">BIT-L3</strain>
    </source>
</reference>
<name>A0A8K0XVU9_9ENTR</name>
<keyword evidence="4" id="KW-1185">Reference proteome</keyword>